<accession>A0A8S5T2W0</accession>
<sequence length="48" mass="5633">MPWITTLIARIFLNQPFLDTFSNVQMLLVMDFSCLTQLRQITTCIILQ</sequence>
<protein>
    <submittedName>
        <fullName evidence="1">Uncharacterized protein</fullName>
    </submittedName>
</protein>
<reference evidence="1" key="1">
    <citation type="journal article" date="2021" name="Proc. Natl. Acad. Sci. U.S.A.">
        <title>A Catalog of Tens of Thousands of Viruses from Human Metagenomes Reveals Hidden Associations with Chronic Diseases.</title>
        <authorList>
            <person name="Tisza M.J."/>
            <person name="Buck C.B."/>
        </authorList>
    </citation>
    <scope>NUCLEOTIDE SEQUENCE</scope>
    <source>
        <strain evidence="1">CtpVv1</strain>
    </source>
</reference>
<dbReference type="EMBL" id="BK032736">
    <property type="protein sequence ID" value="DAF57661.1"/>
    <property type="molecule type" value="Genomic_DNA"/>
</dbReference>
<name>A0A8S5T2W0_9CAUD</name>
<proteinExistence type="predicted"/>
<evidence type="ECO:0000313" key="1">
    <source>
        <dbReference type="EMBL" id="DAF57661.1"/>
    </source>
</evidence>
<organism evidence="1">
    <name type="scientific">Podoviridae sp. ctpVv1</name>
    <dbReference type="NCBI Taxonomy" id="2827748"/>
    <lineage>
        <taxon>Viruses</taxon>
        <taxon>Duplodnaviria</taxon>
        <taxon>Heunggongvirae</taxon>
        <taxon>Uroviricota</taxon>
        <taxon>Caudoviricetes</taxon>
    </lineage>
</organism>